<dbReference type="InterPro" id="IPR049278">
    <property type="entry name" value="MS_channel_C"/>
</dbReference>
<dbReference type="AlphaFoldDB" id="A0A4V0ND65"/>
<dbReference type="InterPro" id="IPR011014">
    <property type="entry name" value="MscS_channel_TM-2"/>
</dbReference>
<feature type="transmembrane region" description="Helical" evidence="8">
    <location>
        <begin position="81"/>
        <end position="100"/>
    </location>
</feature>
<dbReference type="Gene3D" id="1.10.287.1260">
    <property type="match status" value="1"/>
</dbReference>
<evidence type="ECO:0000259" key="10">
    <source>
        <dbReference type="Pfam" id="PF21082"/>
    </source>
</evidence>
<dbReference type="Pfam" id="PF21082">
    <property type="entry name" value="MS_channel_3rd"/>
    <property type="match status" value="1"/>
</dbReference>
<dbReference type="GO" id="GO:0005886">
    <property type="term" value="C:plasma membrane"/>
    <property type="evidence" value="ECO:0007669"/>
    <property type="project" value="UniProtKB-SubCell"/>
</dbReference>
<dbReference type="Gene3D" id="2.30.30.60">
    <property type="match status" value="1"/>
</dbReference>
<dbReference type="Pfam" id="PF00924">
    <property type="entry name" value="MS_channel_2nd"/>
    <property type="match status" value="1"/>
</dbReference>
<evidence type="ECO:0000313" key="11">
    <source>
        <dbReference type="EMBL" id="AUX21592.1"/>
    </source>
</evidence>
<dbReference type="RefSeq" id="WP_129346894.1">
    <property type="nucleotide sequence ID" value="NZ_CP012670.1"/>
</dbReference>
<dbReference type="PANTHER" id="PTHR30460">
    <property type="entry name" value="MODERATE CONDUCTANCE MECHANOSENSITIVE CHANNEL YBIO"/>
    <property type="match status" value="1"/>
</dbReference>
<keyword evidence="5 8" id="KW-1133">Transmembrane helix</keyword>
<reference evidence="11 12" key="1">
    <citation type="submission" date="2015-09" db="EMBL/GenBank/DDBJ databases">
        <title>Sorangium comparison.</title>
        <authorList>
            <person name="Zaburannyi N."/>
            <person name="Bunk B."/>
            <person name="Overmann J."/>
            <person name="Mueller R."/>
        </authorList>
    </citation>
    <scope>NUCLEOTIDE SEQUENCE [LARGE SCALE GENOMIC DNA]</scope>
    <source>
        <strain evidence="11 12">So ceGT47</strain>
    </source>
</reference>
<evidence type="ECO:0000256" key="7">
    <source>
        <dbReference type="SAM" id="MobiDB-lite"/>
    </source>
</evidence>
<keyword evidence="6 8" id="KW-0472">Membrane</keyword>
<dbReference type="PANTHER" id="PTHR30460:SF0">
    <property type="entry name" value="MODERATE CONDUCTANCE MECHANOSENSITIVE CHANNEL YBIO"/>
    <property type="match status" value="1"/>
</dbReference>
<feature type="transmembrane region" description="Helical" evidence="8">
    <location>
        <begin position="23"/>
        <end position="49"/>
    </location>
</feature>
<keyword evidence="3" id="KW-1003">Cell membrane</keyword>
<accession>A0A4V0ND65</accession>
<evidence type="ECO:0000256" key="4">
    <source>
        <dbReference type="ARBA" id="ARBA00022692"/>
    </source>
</evidence>
<comment type="subcellular location">
    <subcellularLocation>
        <location evidence="1">Cell membrane</location>
        <topology evidence="1">Multi-pass membrane protein</topology>
    </subcellularLocation>
</comment>
<sequence length="326" mass="36060">MPQIDSWLNSTSWQEVARRTAEWAIHALPAVLLILVLALVLLKALRFLCRRMEVSLMRRARCGDAKTVREIEKHSEALLHLFRTSGRVVIGITVSLLLLGQIGVDVAPLLVAVGVAGLTVGLGAQELVRDVISGFFLLLESHVRVGDVVIVDGTGGLVEHIGLRTLTLRDESGVVHIFQNGKIGSLANTTREWSAMVFDVGVATREDVDKVMRVMREVAHELEEDRRYKANIVEPPEVLGVESFDDRAVIVRARIKTQPAEQWQIGREYRRRLKKAFDAHGIEMPSPHRRLSWGEASPPVKVNVRASSGVSDRANGARMDEAGVQA</sequence>
<evidence type="ECO:0000256" key="6">
    <source>
        <dbReference type="ARBA" id="ARBA00023136"/>
    </source>
</evidence>
<comment type="similarity">
    <text evidence="2">Belongs to the MscS (TC 1.A.23) family.</text>
</comment>
<evidence type="ECO:0000256" key="3">
    <source>
        <dbReference type="ARBA" id="ARBA00022475"/>
    </source>
</evidence>
<proteinExistence type="inferred from homology"/>
<evidence type="ECO:0000259" key="9">
    <source>
        <dbReference type="Pfam" id="PF00924"/>
    </source>
</evidence>
<dbReference type="Gene3D" id="3.30.70.100">
    <property type="match status" value="1"/>
</dbReference>
<dbReference type="InterPro" id="IPR045276">
    <property type="entry name" value="YbiO_bact"/>
</dbReference>
<name>A0A4V0ND65_SORCE</name>
<evidence type="ECO:0000313" key="12">
    <source>
        <dbReference type="Proteomes" id="UP000295781"/>
    </source>
</evidence>
<dbReference type="InterPro" id="IPR011066">
    <property type="entry name" value="MscS_channel_C_sf"/>
</dbReference>
<evidence type="ECO:0000256" key="1">
    <source>
        <dbReference type="ARBA" id="ARBA00004651"/>
    </source>
</evidence>
<dbReference type="EMBL" id="CP012670">
    <property type="protein sequence ID" value="AUX21592.1"/>
    <property type="molecule type" value="Genomic_DNA"/>
</dbReference>
<feature type="domain" description="Mechanosensitive ion channel MscS C-terminal" evidence="10">
    <location>
        <begin position="197"/>
        <end position="284"/>
    </location>
</feature>
<dbReference type="SUPFAM" id="SSF82861">
    <property type="entry name" value="Mechanosensitive channel protein MscS (YggB), transmembrane region"/>
    <property type="match status" value="1"/>
</dbReference>
<dbReference type="OrthoDB" id="9784565at2"/>
<dbReference type="SUPFAM" id="SSF50182">
    <property type="entry name" value="Sm-like ribonucleoproteins"/>
    <property type="match status" value="1"/>
</dbReference>
<dbReference type="InterPro" id="IPR023408">
    <property type="entry name" value="MscS_beta-dom_sf"/>
</dbReference>
<dbReference type="InterPro" id="IPR010920">
    <property type="entry name" value="LSM_dom_sf"/>
</dbReference>
<evidence type="ECO:0000256" key="2">
    <source>
        <dbReference type="ARBA" id="ARBA00008017"/>
    </source>
</evidence>
<evidence type="ECO:0000256" key="5">
    <source>
        <dbReference type="ARBA" id="ARBA00022989"/>
    </source>
</evidence>
<gene>
    <name evidence="11" type="primary">mscS</name>
    <name evidence="11" type="ORF">SOCEGT47_020780</name>
</gene>
<keyword evidence="4 8" id="KW-0812">Transmembrane</keyword>
<protein>
    <submittedName>
        <fullName evidence="11">Mechanosensitive ion channel protein MscS</fullName>
    </submittedName>
</protein>
<dbReference type="GO" id="GO:0008381">
    <property type="term" value="F:mechanosensitive monoatomic ion channel activity"/>
    <property type="evidence" value="ECO:0007669"/>
    <property type="project" value="InterPro"/>
</dbReference>
<dbReference type="InterPro" id="IPR006685">
    <property type="entry name" value="MscS_channel_2nd"/>
</dbReference>
<organism evidence="11 12">
    <name type="scientific">Sorangium cellulosum</name>
    <name type="common">Polyangium cellulosum</name>
    <dbReference type="NCBI Taxonomy" id="56"/>
    <lineage>
        <taxon>Bacteria</taxon>
        <taxon>Pseudomonadati</taxon>
        <taxon>Myxococcota</taxon>
        <taxon>Polyangia</taxon>
        <taxon>Polyangiales</taxon>
        <taxon>Polyangiaceae</taxon>
        <taxon>Sorangium</taxon>
    </lineage>
</organism>
<dbReference type="SUPFAM" id="SSF82689">
    <property type="entry name" value="Mechanosensitive channel protein MscS (YggB), C-terminal domain"/>
    <property type="match status" value="1"/>
</dbReference>
<feature type="region of interest" description="Disordered" evidence="7">
    <location>
        <begin position="305"/>
        <end position="326"/>
    </location>
</feature>
<evidence type="ECO:0000256" key="8">
    <source>
        <dbReference type="SAM" id="Phobius"/>
    </source>
</evidence>
<dbReference type="Proteomes" id="UP000295781">
    <property type="component" value="Chromosome"/>
</dbReference>
<feature type="domain" description="Mechanosensitive ion channel MscS" evidence="9">
    <location>
        <begin position="127"/>
        <end position="190"/>
    </location>
</feature>